<dbReference type="GO" id="GO:0070651">
    <property type="term" value="P:nonfunctional rRNA decay"/>
    <property type="evidence" value="ECO:0007669"/>
    <property type="project" value="TreeGrafter"/>
</dbReference>
<dbReference type="Pfam" id="PF03465">
    <property type="entry name" value="eRF1_3"/>
    <property type="match status" value="1"/>
</dbReference>
<keyword evidence="4" id="KW-0963">Cytoplasm</keyword>
<dbReference type="Gene3D" id="3.30.1330.30">
    <property type="match status" value="1"/>
</dbReference>
<dbReference type="GO" id="GO:0070481">
    <property type="term" value="P:nuclear-transcribed mRNA catabolic process, non-stop decay"/>
    <property type="evidence" value="ECO:0007669"/>
    <property type="project" value="InterPro"/>
</dbReference>
<evidence type="ECO:0000256" key="5">
    <source>
        <dbReference type="ARBA" id="ARBA00022723"/>
    </source>
</evidence>
<name>A0A067KI09_JATCU</name>
<dbReference type="PANTHER" id="PTHR10853:SF0">
    <property type="entry name" value="PROTEIN PELOTA HOMOLOG"/>
    <property type="match status" value="1"/>
</dbReference>
<evidence type="ECO:0000259" key="6">
    <source>
        <dbReference type="Pfam" id="PF03465"/>
    </source>
</evidence>
<dbReference type="GO" id="GO:0005737">
    <property type="term" value="C:cytoplasm"/>
    <property type="evidence" value="ECO:0007669"/>
    <property type="project" value="UniProtKB-SubCell"/>
</dbReference>
<dbReference type="EMBL" id="KK914629">
    <property type="protein sequence ID" value="KDP31484.1"/>
    <property type="molecule type" value="Genomic_DNA"/>
</dbReference>
<proteinExistence type="inferred from homology"/>
<gene>
    <name evidence="7" type="ORF">JCGZ_15435</name>
</gene>
<evidence type="ECO:0000256" key="3">
    <source>
        <dbReference type="ARBA" id="ARBA00009504"/>
    </source>
</evidence>
<evidence type="ECO:0000256" key="2">
    <source>
        <dbReference type="ARBA" id="ARBA00004496"/>
    </source>
</evidence>
<keyword evidence="8" id="KW-1185">Reference proteome</keyword>
<comment type="cofactor">
    <cofactor evidence="1">
        <name>a divalent metal cation</name>
        <dbReference type="ChEBI" id="CHEBI:60240"/>
    </cofactor>
</comment>
<evidence type="ECO:0000256" key="1">
    <source>
        <dbReference type="ARBA" id="ARBA00001968"/>
    </source>
</evidence>
<dbReference type="GO" id="GO:0032790">
    <property type="term" value="P:ribosome disassembly"/>
    <property type="evidence" value="ECO:0007669"/>
    <property type="project" value="TreeGrafter"/>
</dbReference>
<reference evidence="7 8" key="1">
    <citation type="journal article" date="2014" name="PLoS ONE">
        <title>Global Analysis of Gene Expression Profiles in Physic Nut (Jatropha curcas L.) Seedlings Exposed to Salt Stress.</title>
        <authorList>
            <person name="Zhang L."/>
            <person name="Zhang C."/>
            <person name="Wu P."/>
            <person name="Chen Y."/>
            <person name="Li M."/>
            <person name="Jiang H."/>
            <person name="Wu G."/>
        </authorList>
    </citation>
    <scope>NUCLEOTIDE SEQUENCE [LARGE SCALE GENOMIC DNA]</scope>
    <source>
        <strain evidence="8">cv. GZQX0401</strain>
        <tissue evidence="7">Young leaves</tissue>
    </source>
</reference>
<evidence type="ECO:0000313" key="7">
    <source>
        <dbReference type="EMBL" id="KDP31484.1"/>
    </source>
</evidence>
<dbReference type="InterPro" id="IPR004405">
    <property type="entry name" value="TF_pelota"/>
</dbReference>
<dbReference type="GO" id="GO:0070966">
    <property type="term" value="P:nuclear-transcribed mRNA catabolic process, no-go decay"/>
    <property type="evidence" value="ECO:0007669"/>
    <property type="project" value="InterPro"/>
</dbReference>
<keyword evidence="5" id="KW-0479">Metal-binding</keyword>
<sequence length="116" mass="12868">MNMRKDTKAAQEVRALDDFFDMLSNDTARACCGSKHVEVAHEQVAVQTLLITDDLFRNADIPTRQKYVNLVNSMKDSGGNVHIFSSMHVSGEQLAQSIGIAAILGFRLPDLEDIEM</sequence>
<dbReference type="STRING" id="180498.A0A067KI09"/>
<evidence type="ECO:0000313" key="8">
    <source>
        <dbReference type="Proteomes" id="UP000027138"/>
    </source>
</evidence>
<dbReference type="Proteomes" id="UP000027138">
    <property type="component" value="Unassembled WGS sequence"/>
</dbReference>
<dbReference type="GO" id="GO:0046872">
    <property type="term" value="F:metal ion binding"/>
    <property type="evidence" value="ECO:0007669"/>
    <property type="project" value="UniProtKB-KW"/>
</dbReference>
<comment type="similarity">
    <text evidence="3">Belongs to the eukaryotic release factor 1 family. Pelota subfamily.</text>
</comment>
<comment type="subcellular location">
    <subcellularLocation>
        <location evidence="2">Cytoplasm</location>
    </subcellularLocation>
</comment>
<dbReference type="PANTHER" id="PTHR10853">
    <property type="entry name" value="PELOTA"/>
    <property type="match status" value="1"/>
</dbReference>
<feature type="domain" description="eRF1" evidence="6">
    <location>
        <begin position="10"/>
        <end position="107"/>
    </location>
</feature>
<dbReference type="AlphaFoldDB" id="A0A067KI09"/>
<protein>
    <recommendedName>
        <fullName evidence="6">eRF1 domain-containing protein</fullName>
    </recommendedName>
</protein>
<dbReference type="GO" id="GO:0071025">
    <property type="term" value="P:RNA surveillance"/>
    <property type="evidence" value="ECO:0007669"/>
    <property type="project" value="InterPro"/>
</dbReference>
<dbReference type="FunFam" id="3.30.1330.30:FF:000008">
    <property type="entry name" value="Protein pelota homolog"/>
    <property type="match status" value="1"/>
</dbReference>
<dbReference type="InterPro" id="IPR029064">
    <property type="entry name" value="Ribosomal_eL30-like_sf"/>
</dbReference>
<dbReference type="InterPro" id="IPR005142">
    <property type="entry name" value="eRF1_3"/>
</dbReference>
<dbReference type="OrthoDB" id="10249111at2759"/>
<accession>A0A067KI09</accession>
<organism evidence="7 8">
    <name type="scientific">Jatropha curcas</name>
    <name type="common">Barbados nut</name>
    <dbReference type="NCBI Taxonomy" id="180498"/>
    <lineage>
        <taxon>Eukaryota</taxon>
        <taxon>Viridiplantae</taxon>
        <taxon>Streptophyta</taxon>
        <taxon>Embryophyta</taxon>
        <taxon>Tracheophyta</taxon>
        <taxon>Spermatophyta</taxon>
        <taxon>Magnoliopsida</taxon>
        <taxon>eudicotyledons</taxon>
        <taxon>Gunneridae</taxon>
        <taxon>Pentapetalae</taxon>
        <taxon>rosids</taxon>
        <taxon>fabids</taxon>
        <taxon>Malpighiales</taxon>
        <taxon>Euphorbiaceae</taxon>
        <taxon>Crotonoideae</taxon>
        <taxon>Jatropheae</taxon>
        <taxon>Jatropha</taxon>
    </lineage>
</organism>
<evidence type="ECO:0000256" key="4">
    <source>
        <dbReference type="ARBA" id="ARBA00022490"/>
    </source>
</evidence>
<dbReference type="SUPFAM" id="SSF55315">
    <property type="entry name" value="L30e-like"/>
    <property type="match status" value="1"/>
</dbReference>